<evidence type="ECO:0000256" key="5">
    <source>
        <dbReference type="ARBA" id="ARBA00022723"/>
    </source>
</evidence>
<evidence type="ECO:0000256" key="8">
    <source>
        <dbReference type="ARBA" id="ARBA00023049"/>
    </source>
</evidence>
<dbReference type="PANTHER" id="PTHR28570:SF2">
    <property type="entry name" value="M18 FAMILY AMINOPEPTIDASE 1-RELATED"/>
    <property type="match status" value="1"/>
</dbReference>
<dbReference type="InterPro" id="IPR023358">
    <property type="entry name" value="Peptidase_M18_dom2"/>
</dbReference>
<keyword evidence="8 9" id="KW-0482">Metalloprotease</keyword>
<sequence>MIYKNNNGWTKEMVENNKETIFKFAEGYKNILDLGKTEREFVNQGIKLAEYKGFKNAETLEKINPGDKVYYVNRGKNLVLVVVGKDDILSGANYVVSHVDSPRIDLKGNPLYEDLELAYMKTHYYGGIKKYQWASIPLSLHGVVMLASGEKKEIIIGEDDTDPVFTIPDLLPHLAGKYQGDRKTAEVIKGEELQILVGSIPTYVENEDIKENIKYAILEKLNNAYGMIEEDFISAEFQMVPAFKAKDIGLDRSMIGAYGQDDRICGYTSMKAILDIEEIPNRTAICFLADKEETGSNGSTGLQSNYLEYFTGDLISKIKGNYCEMYLKKCLWNSKAMSSDVNAAMDPVFKAVHEEQNAAKLNHGIVVTKYTGARGKAGTNDADAEYVWEIRNLLNTNNIKWQIGELGRVDEGGGGTVAMFLAQYGIRTIDVGPALLAMHAPFEVSSKLDVYETYRAYQAFFHM</sequence>
<proteinExistence type="inferred from homology"/>
<dbReference type="GO" id="GO:0005737">
    <property type="term" value="C:cytoplasm"/>
    <property type="evidence" value="ECO:0007669"/>
    <property type="project" value="UniProtKB-ARBA"/>
</dbReference>
<dbReference type="GO" id="GO:0008270">
    <property type="term" value="F:zinc ion binding"/>
    <property type="evidence" value="ECO:0007669"/>
    <property type="project" value="InterPro"/>
</dbReference>
<dbReference type="EC" id="3.4.11.-" evidence="10"/>
<evidence type="ECO:0000256" key="10">
    <source>
        <dbReference type="RuleBase" id="RU004387"/>
    </source>
</evidence>
<dbReference type="OrthoDB" id="89722at2"/>
<evidence type="ECO:0000256" key="3">
    <source>
        <dbReference type="ARBA" id="ARBA00022438"/>
    </source>
</evidence>
<dbReference type="AlphaFoldDB" id="A0A1T4LIA9"/>
<dbReference type="Pfam" id="PF02127">
    <property type="entry name" value="Peptidase_M18"/>
    <property type="match status" value="1"/>
</dbReference>
<dbReference type="SUPFAM" id="SSF53187">
    <property type="entry name" value="Zn-dependent exopeptidases"/>
    <property type="match status" value="1"/>
</dbReference>
<reference evidence="11 12" key="1">
    <citation type="submission" date="2017-02" db="EMBL/GenBank/DDBJ databases">
        <authorList>
            <person name="Peterson S.W."/>
        </authorList>
    </citation>
    <scope>NUCLEOTIDE SEQUENCE [LARGE SCALE GENOMIC DNA]</scope>
    <source>
        <strain evidence="11 12">ATCC 700028</strain>
    </source>
</reference>
<keyword evidence="3 9" id="KW-0031">Aminopeptidase</keyword>
<keyword evidence="4 9" id="KW-0645">Protease</keyword>
<evidence type="ECO:0000313" key="12">
    <source>
        <dbReference type="Proteomes" id="UP000191153"/>
    </source>
</evidence>
<protein>
    <recommendedName>
        <fullName evidence="10">M18 family aminopeptidase</fullName>
        <ecNumber evidence="10">3.4.11.-</ecNumber>
    </recommendedName>
</protein>
<name>A0A1T4LIA9_9FUSO</name>
<evidence type="ECO:0000313" key="11">
    <source>
        <dbReference type="EMBL" id="SJZ54475.1"/>
    </source>
</evidence>
<keyword evidence="7 9" id="KW-0862">Zinc</keyword>
<dbReference type="GO" id="GO:0004177">
    <property type="term" value="F:aminopeptidase activity"/>
    <property type="evidence" value="ECO:0007669"/>
    <property type="project" value="UniProtKB-KW"/>
</dbReference>
<keyword evidence="5 9" id="KW-0479">Metal-binding</keyword>
<dbReference type="RefSeq" id="WP_078693397.1">
    <property type="nucleotide sequence ID" value="NZ_FUWX01000006.1"/>
</dbReference>
<dbReference type="Proteomes" id="UP000191153">
    <property type="component" value="Unassembled WGS sequence"/>
</dbReference>
<evidence type="ECO:0000256" key="1">
    <source>
        <dbReference type="ARBA" id="ARBA00001947"/>
    </source>
</evidence>
<dbReference type="PRINTS" id="PR00932">
    <property type="entry name" value="AMINO1PTASE"/>
</dbReference>
<dbReference type="Gene3D" id="2.30.250.10">
    <property type="entry name" value="Aminopeptidase i, Domain 2"/>
    <property type="match status" value="1"/>
</dbReference>
<dbReference type="Gene3D" id="3.40.630.10">
    <property type="entry name" value="Zn peptidases"/>
    <property type="match status" value="1"/>
</dbReference>
<gene>
    <name evidence="11" type="ORF">SAMN02745174_00867</name>
</gene>
<comment type="cofactor">
    <cofactor evidence="1 10">
        <name>Zn(2+)</name>
        <dbReference type="ChEBI" id="CHEBI:29105"/>
    </cofactor>
</comment>
<dbReference type="InterPro" id="IPR001948">
    <property type="entry name" value="Peptidase_M18"/>
</dbReference>
<dbReference type="NCBIfam" id="NF002600">
    <property type="entry name" value="PRK02256.1"/>
    <property type="match status" value="1"/>
</dbReference>
<dbReference type="PANTHER" id="PTHR28570">
    <property type="entry name" value="ASPARTYL AMINOPEPTIDASE"/>
    <property type="match status" value="1"/>
</dbReference>
<keyword evidence="12" id="KW-1185">Reference proteome</keyword>
<organism evidence="11 12">
    <name type="scientific">Cetobacterium ceti</name>
    <dbReference type="NCBI Taxonomy" id="180163"/>
    <lineage>
        <taxon>Bacteria</taxon>
        <taxon>Fusobacteriati</taxon>
        <taxon>Fusobacteriota</taxon>
        <taxon>Fusobacteriia</taxon>
        <taxon>Fusobacteriales</taxon>
        <taxon>Fusobacteriaceae</taxon>
        <taxon>Cetobacterium</taxon>
    </lineage>
</organism>
<evidence type="ECO:0000256" key="7">
    <source>
        <dbReference type="ARBA" id="ARBA00022833"/>
    </source>
</evidence>
<accession>A0A1T4LIA9</accession>
<dbReference type="GO" id="GO:0008237">
    <property type="term" value="F:metallopeptidase activity"/>
    <property type="evidence" value="ECO:0007669"/>
    <property type="project" value="UniProtKB-KW"/>
</dbReference>
<evidence type="ECO:0000256" key="2">
    <source>
        <dbReference type="ARBA" id="ARBA00008290"/>
    </source>
</evidence>
<dbReference type="SUPFAM" id="SSF101821">
    <property type="entry name" value="Aminopeptidase/glucanase lid domain"/>
    <property type="match status" value="1"/>
</dbReference>
<comment type="similarity">
    <text evidence="2 9">Belongs to the peptidase M18 family.</text>
</comment>
<dbReference type="GO" id="GO:0006508">
    <property type="term" value="P:proteolysis"/>
    <property type="evidence" value="ECO:0007669"/>
    <property type="project" value="UniProtKB-KW"/>
</dbReference>
<dbReference type="EMBL" id="FUWX01000006">
    <property type="protein sequence ID" value="SJZ54475.1"/>
    <property type="molecule type" value="Genomic_DNA"/>
</dbReference>
<keyword evidence="6 9" id="KW-0378">Hydrolase</keyword>
<evidence type="ECO:0000256" key="9">
    <source>
        <dbReference type="RuleBase" id="RU004386"/>
    </source>
</evidence>
<evidence type="ECO:0000256" key="4">
    <source>
        <dbReference type="ARBA" id="ARBA00022670"/>
    </source>
</evidence>
<evidence type="ECO:0000256" key="6">
    <source>
        <dbReference type="ARBA" id="ARBA00022801"/>
    </source>
</evidence>